<reference evidence="2 3" key="1">
    <citation type="journal article" date="2021" name="Comput. Struct. Biotechnol. J.">
        <title>De novo genome assembly of the potent medicinal plant Rehmannia glutinosa using nanopore technology.</title>
        <authorList>
            <person name="Ma L."/>
            <person name="Dong C."/>
            <person name="Song C."/>
            <person name="Wang X."/>
            <person name="Zheng X."/>
            <person name="Niu Y."/>
            <person name="Chen S."/>
            <person name="Feng W."/>
        </authorList>
    </citation>
    <scope>NUCLEOTIDE SEQUENCE [LARGE SCALE GENOMIC DNA]</scope>
    <source>
        <strain evidence="2">DH-2019</strain>
    </source>
</reference>
<accession>A0ABR0U3H5</accession>
<evidence type="ECO:0000313" key="3">
    <source>
        <dbReference type="Proteomes" id="UP001318860"/>
    </source>
</evidence>
<evidence type="ECO:0000313" key="2">
    <source>
        <dbReference type="EMBL" id="KAK6116756.1"/>
    </source>
</evidence>
<proteinExistence type="predicted"/>
<dbReference type="InterPro" id="IPR002083">
    <property type="entry name" value="MATH/TRAF_dom"/>
</dbReference>
<protein>
    <recommendedName>
        <fullName evidence="1">MATH domain-containing protein</fullName>
    </recommendedName>
</protein>
<name>A0ABR0U3H5_REHGL</name>
<gene>
    <name evidence="2" type="ORF">DH2020_049489</name>
</gene>
<dbReference type="PROSITE" id="PS50144">
    <property type="entry name" value="MATH"/>
    <property type="match status" value="2"/>
</dbReference>
<dbReference type="PANTHER" id="PTHR46162">
    <property type="entry name" value="TRAF-LIKE FAMILY PROTEIN"/>
    <property type="match status" value="1"/>
</dbReference>
<dbReference type="Gene3D" id="2.60.210.10">
    <property type="entry name" value="Apoptosis, Tumor Necrosis Factor Receptor Associated Protein 2, Chain A"/>
    <property type="match status" value="2"/>
</dbReference>
<organism evidence="2 3">
    <name type="scientific">Rehmannia glutinosa</name>
    <name type="common">Chinese foxglove</name>
    <dbReference type="NCBI Taxonomy" id="99300"/>
    <lineage>
        <taxon>Eukaryota</taxon>
        <taxon>Viridiplantae</taxon>
        <taxon>Streptophyta</taxon>
        <taxon>Embryophyta</taxon>
        <taxon>Tracheophyta</taxon>
        <taxon>Spermatophyta</taxon>
        <taxon>Magnoliopsida</taxon>
        <taxon>eudicotyledons</taxon>
        <taxon>Gunneridae</taxon>
        <taxon>Pentapetalae</taxon>
        <taxon>asterids</taxon>
        <taxon>lamiids</taxon>
        <taxon>Lamiales</taxon>
        <taxon>Orobanchaceae</taxon>
        <taxon>Rehmannieae</taxon>
        <taxon>Rehmannia</taxon>
    </lineage>
</organism>
<dbReference type="SUPFAM" id="SSF49599">
    <property type="entry name" value="TRAF domain-like"/>
    <property type="match status" value="2"/>
</dbReference>
<dbReference type="Pfam" id="PF22486">
    <property type="entry name" value="MATH_2"/>
    <property type="match status" value="2"/>
</dbReference>
<dbReference type="Proteomes" id="UP001318860">
    <property type="component" value="Unassembled WGS sequence"/>
</dbReference>
<sequence length="309" mass="35583">MAVLRTDCEDFTTETRDASPAHLLVKIESFSLLSECGLEKYESREFVAGDYKWRLIIYPDGHRSEREGKHVSVYLAMVGTSSLPVDWEINAVFTIFLYNKIFDNYLCFRGKVRRFHAMQSEWGFSKMISKRSLTDESNGFLVDDKCVFGAEVFVIKSQRVVECVSLLKVPSPYKRDWKIEKFSKLRNVWTSEEFKTGDHKWKIFLYPDGDTEEKGRSVSIYLECVDSESFAPNEKVRADYCINLKNHIQSTEKSLNGSDWFTSSSTSWGRSAFIPIAVMRKDFIVDDCCSLHIEISVRAVVRNSPSTPN</sequence>
<keyword evidence="3" id="KW-1185">Reference proteome</keyword>
<dbReference type="EMBL" id="JABTTQ020003483">
    <property type="protein sequence ID" value="KAK6116756.1"/>
    <property type="molecule type" value="Genomic_DNA"/>
</dbReference>
<feature type="domain" description="MATH" evidence="1">
    <location>
        <begin position="172"/>
        <end position="295"/>
    </location>
</feature>
<dbReference type="CDD" id="cd00121">
    <property type="entry name" value="MATH"/>
    <property type="match status" value="2"/>
</dbReference>
<feature type="domain" description="MATH" evidence="1">
    <location>
        <begin position="20"/>
        <end position="152"/>
    </location>
</feature>
<dbReference type="PANTHER" id="PTHR46162:SF20">
    <property type="entry name" value="UBIQUITIN CARBOXYL-TERMINAL HYDROLASE 7-LIKE ISOFORM X1"/>
    <property type="match status" value="1"/>
</dbReference>
<evidence type="ECO:0000259" key="1">
    <source>
        <dbReference type="PROSITE" id="PS50144"/>
    </source>
</evidence>
<comment type="caution">
    <text evidence="2">The sequence shown here is derived from an EMBL/GenBank/DDBJ whole genome shotgun (WGS) entry which is preliminary data.</text>
</comment>
<dbReference type="SMART" id="SM00061">
    <property type="entry name" value="MATH"/>
    <property type="match status" value="2"/>
</dbReference>
<dbReference type="InterPro" id="IPR008974">
    <property type="entry name" value="TRAF-like"/>
</dbReference>